<dbReference type="RefSeq" id="WP_255388643.1">
    <property type="nucleotide sequence ID" value="NZ_CP101508.1"/>
</dbReference>
<feature type="DNA-binding region" description="H-T-H motif" evidence="2">
    <location>
        <begin position="35"/>
        <end position="54"/>
    </location>
</feature>
<accession>A0ABY5GDV3</accession>
<keyword evidence="5" id="KW-1185">Reference proteome</keyword>
<dbReference type="SUPFAM" id="SSF46689">
    <property type="entry name" value="Homeodomain-like"/>
    <property type="match status" value="1"/>
</dbReference>
<dbReference type="InterPro" id="IPR009057">
    <property type="entry name" value="Homeodomain-like_sf"/>
</dbReference>
<gene>
    <name evidence="4" type="ORF">NNL38_14060</name>
</gene>
<proteinExistence type="predicted"/>
<organism evidence="4 5">
    <name type="scientific">Photobacterium atrarenae</name>
    <dbReference type="NCBI Taxonomy" id="865757"/>
    <lineage>
        <taxon>Bacteria</taxon>
        <taxon>Pseudomonadati</taxon>
        <taxon>Pseudomonadota</taxon>
        <taxon>Gammaproteobacteria</taxon>
        <taxon>Vibrionales</taxon>
        <taxon>Vibrionaceae</taxon>
        <taxon>Photobacterium</taxon>
    </lineage>
</organism>
<dbReference type="PANTHER" id="PTHR30055:SF233">
    <property type="entry name" value="REGULATORY PROTEIN TETR"/>
    <property type="match status" value="1"/>
</dbReference>
<evidence type="ECO:0000256" key="1">
    <source>
        <dbReference type="ARBA" id="ARBA00023125"/>
    </source>
</evidence>
<dbReference type="PROSITE" id="PS50977">
    <property type="entry name" value="HTH_TETR_2"/>
    <property type="match status" value="1"/>
</dbReference>
<evidence type="ECO:0000256" key="2">
    <source>
        <dbReference type="PROSITE-ProRule" id="PRU00335"/>
    </source>
</evidence>
<dbReference type="Pfam" id="PF00440">
    <property type="entry name" value="TetR_N"/>
    <property type="match status" value="1"/>
</dbReference>
<dbReference type="InterPro" id="IPR050109">
    <property type="entry name" value="HTH-type_TetR-like_transc_reg"/>
</dbReference>
<evidence type="ECO:0000313" key="5">
    <source>
        <dbReference type="Proteomes" id="UP001057998"/>
    </source>
</evidence>
<feature type="domain" description="HTH tetR-type" evidence="3">
    <location>
        <begin position="12"/>
        <end position="72"/>
    </location>
</feature>
<dbReference type="EMBL" id="CP101508">
    <property type="protein sequence ID" value="UTV27427.1"/>
    <property type="molecule type" value="Genomic_DNA"/>
</dbReference>
<evidence type="ECO:0000259" key="3">
    <source>
        <dbReference type="PROSITE" id="PS50977"/>
    </source>
</evidence>
<reference evidence="4" key="1">
    <citation type="submission" date="2022-07" db="EMBL/GenBank/DDBJ databases">
        <title>Genome sequencing of Photobacterium atrarenae GJH2-4.</title>
        <authorList>
            <person name="Park S.-J."/>
        </authorList>
    </citation>
    <scope>NUCLEOTIDE SEQUENCE</scope>
    <source>
        <strain evidence="4">GJH2-4</strain>
    </source>
</reference>
<evidence type="ECO:0000313" key="4">
    <source>
        <dbReference type="EMBL" id="UTV27427.1"/>
    </source>
</evidence>
<sequence>MTGKAGRPVGGSDARGRLIVAARQLFVALPYAKVSTRMVASRAEVNVALIRYYFGNKGGLFETMLRESIAPIQAEMQKAVTVGGVKSIGDVMRTYYRIMSPNPDLPKLIVRAMMMAPGDVQREAIEGVFRDIVPLAQSLMLEQMRERGMLRTEIEPEMAKMTIISMMVFPFLAPPSLLGLHGITLDEDWLNALADHNVAVLTGGMMVQPDARPEPMPGSEPTLKTSA</sequence>
<dbReference type="InterPro" id="IPR001647">
    <property type="entry name" value="HTH_TetR"/>
</dbReference>
<dbReference type="InterPro" id="IPR036271">
    <property type="entry name" value="Tet_transcr_reg_TetR-rel_C_sf"/>
</dbReference>
<dbReference type="SUPFAM" id="SSF48498">
    <property type="entry name" value="Tetracyclin repressor-like, C-terminal domain"/>
    <property type="match status" value="1"/>
</dbReference>
<name>A0ABY5GDV3_9GAMM</name>
<dbReference type="Proteomes" id="UP001057998">
    <property type="component" value="Chromosome 1"/>
</dbReference>
<protein>
    <submittedName>
        <fullName evidence="4">TetR/AcrR family transcriptional regulator</fullName>
    </submittedName>
</protein>
<keyword evidence="1 2" id="KW-0238">DNA-binding</keyword>
<dbReference type="Gene3D" id="1.10.357.10">
    <property type="entry name" value="Tetracycline Repressor, domain 2"/>
    <property type="match status" value="1"/>
</dbReference>
<dbReference type="PANTHER" id="PTHR30055">
    <property type="entry name" value="HTH-TYPE TRANSCRIPTIONAL REGULATOR RUTR"/>
    <property type="match status" value="1"/>
</dbReference>